<proteinExistence type="predicted"/>
<accession>A0A7C8YMU5</accession>
<dbReference type="EMBL" id="GISG01037752">
    <property type="protein sequence ID" value="MBA4622232.1"/>
    <property type="molecule type" value="Transcribed_RNA"/>
</dbReference>
<protein>
    <submittedName>
        <fullName evidence="1">Uncharacterized protein</fullName>
    </submittedName>
</protein>
<name>A0A7C8YMU5_OPUST</name>
<sequence length="163" mass="19196">MILLLLAPERNLLLLKQCGMMKIQGPSMNACRILEHLSLQFYWVKQSPRRVSNLQRHKTNQLILQLKLISVKHLVRMLLNPLQTLDLCRMGKPMRKGRIKKGKERTKMTKKKIKMLKKRKGRKKILIKRGIKIRKRLKVLMVLISIRYYSVFQVVSAVTLSIN</sequence>
<organism evidence="1">
    <name type="scientific">Opuntia streptacantha</name>
    <name type="common">Prickly pear cactus</name>
    <name type="synonym">Opuntia cardona</name>
    <dbReference type="NCBI Taxonomy" id="393608"/>
    <lineage>
        <taxon>Eukaryota</taxon>
        <taxon>Viridiplantae</taxon>
        <taxon>Streptophyta</taxon>
        <taxon>Embryophyta</taxon>
        <taxon>Tracheophyta</taxon>
        <taxon>Spermatophyta</taxon>
        <taxon>Magnoliopsida</taxon>
        <taxon>eudicotyledons</taxon>
        <taxon>Gunneridae</taxon>
        <taxon>Pentapetalae</taxon>
        <taxon>Caryophyllales</taxon>
        <taxon>Cactineae</taxon>
        <taxon>Cactaceae</taxon>
        <taxon>Opuntioideae</taxon>
        <taxon>Opuntia</taxon>
    </lineage>
</organism>
<reference evidence="1" key="2">
    <citation type="submission" date="2020-07" db="EMBL/GenBank/DDBJ databases">
        <authorList>
            <person name="Vera ALvarez R."/>
            <person name="Arias-Moreno D.M."/>
            <person name="Jimenez-Jacinto V."/>
            <person name="Jimenez-Bremont J.F."/>
            <person name="Swaminathan K."/>
            <person name="Moose S.P."/>
            <person name="Guerrero-Gonzalez M.L."/>
            <person name="Marino-Ramirez L."/>
            <person name="Landsman D."/>
            <person name="Rodriguez-Kessler M."/>
            <person name="Delgado-Sanchez P."/>
        </authorList>
    </citation>
    <scope>NUCLEOTIDE SEQUENCE</scope>
    <source>
        <tissue evidence="1">Cladode</tissue>
    </source>
</reference>
<dbReference type="AlphaFoldDB" id="A0A7C8YMU5"/>
<evidence type="ECO:0000313" key="1">
    <source>
        <dbReference type="EMBL" id="MBA4622232.1"/>
    </source>
</evidence>
<reference evidence="1" key="1">
    <citation type="journal article" date="2013" name="J. Plant Res.">
        <title>Effect of fungi and light on seed germination of three Opuntia species from semiarid lands of central Mexico.</title>
        <authorList>
            <person name="Delgado-Sanchez P."/>
            <person name="Jimenez-Bremont J.F."/>
            <person name="Guerrero-Gonzalez Mde L."/>
            <person name="Flores J."/>
        </authorList>
    </citation>
    <scope>NUCLEOTIDE SEQUENCE</scope>
    <source>
        <tissue evidence="1">Cladode</tissue>
    </source>
</reference>